<dbReference type="Proteomes" id="UP000887565">
    <property type="component" value="Unplaced"/>
</dbReference>
<evidence type="ECO:0000313" key="1">
    <source>
        <dbReference type="Proteomes" id="UP000887565"/>
    </source>
</evidence>
<dbReference type="AlphaFoldDB" id="A0A915IJH9"/>
<reference evidence="2" key="1">
    <citation type="submission" date="2022-11" db="UniProtKB">
        <authorList>
            <consortium name="WormBaseParasite"/>
        </authorList>
    </citation>
    <scope>IDENTIFICATION</scope>
</reference>
<organism evidence="1 2">
    <name type="scientific">Romanomermis culicivorax</name>
    <name type="common">Nematode worm</name>
    <dbReference type="NCBI Taxonomy" id="13658"/>
    <lineage>
        <taxon>Eukaryota</taxon>
        <taxon>Metazoa</taxon>
        <taxon>Ecdysozoa</taxon>
        <taxon>Nematoda</taxon>
        <taxon>Enoplea</taxon>
        <taxon>Dorylaimia</taxon>
        <taxon>Mermithida</taxon>
        <taxon>Mermithoidea</taxon>
        <taxon>Mermithidae</taxon>
        <taxon>Romanomermis</taxon>
    </lineage>
</organism>
<sequence length="106" mass="11570">MANSLRSPAFEEESPCRENCCSILTSLKDGECRGVNKRTQSTSMLKNTTSPTVRMALRTSGVTKKGKGCLPTSKPYPLKARLKKSSMTLNPITLENEINLSGYATL</sequence>
<accession>A0A915IJH9</accession>
<evidence type="ECO:0000313" key="2">
    <source>
        <dbReference type="WBParaSite" id="nRc.2.0.1.t14014-RA"/>
    </source>
</evidence>
<keyword evidence="1" id="KW-1185">Reference proteome</keyword>
<protein>
    <submittedName>
        <fullName evidence="2">Uncharacterized protein</fullName>
    </submittedName>
</protein>
<name>A0A915IJH9_ROMCU</name>
<proteinExistence type="predicted"/>
<dbReference type="WBParaSite" id="nRc.2.0.1.t14014-RA">
    <property type="protein sequence ID" value="nRc.2.0.1.t14014-RA"/>
    <property type="gene ID" value="nRc.2.0.1.g14014"/>
</dbReference>